<dbReference type="PANTHER" id="PTHR46785">
    <property type="entry name" value="VON WILLEBRAND FACTOR A DOMAIN-CONTAINING PROTEIN 3B"/>
    <property type="match status" value="1"/>
</dbReference>
<accession>A0A821E4N7</accession>
<sequence length="72" mass="8342">VVQGLTIFDVLYPTSVTVKDPHHIQVIDRYVLAKVWDDILPLTYGSYVGKLRLVNHYAVDLEKYEVKLKELI</sequence>
<protein>
    <submittedName>
        <fullName evidence="1">Uncharacterized protein</fullName>
    </submittedName>
</protein>
<evidence type="ECO:0000313" key="1">
    <source>
        <dbReference type="EMBL" id="CAF4629879.1"/>
    </source>
</evidence>
<feature type="non-terminal residue" evidence="1">
    <location>
        <position position="1"/>
    </location>
</feature>
<feature type="non-terminal residue" evidence="1">
    <location>
        <position position="72"/>
    </location>
</feature>
<dbReference type="EMBL" id="CAJOBO010018056">
    <property type="protein sequence ID" value="CAF4629879.1"/>
    <property type="molecule type" value="Genomic_DNA"/>
</dbReference>
<reference evidence="1" key="1">
    <citation type="submission" date="2021-02" db="EMBL/GenBank/DDBJ databases">
        <authorList>
            <person name="Nowell W R."/>
        </authorList>
    </citation>
    <scope>NUCLEOTIDE SEQUENCE</scope>
</reference>
<dbReference type="Proteomes" id="UP000663851">
    <property type="component" value="Unassembled WGS sequence"/>
</dbReference>
<dbReference type="AlphaFoldDB" id="A0A821E4N7"/>
<dbReference type="PANTHER" id="PTHR46785:SF1">
    <property type="entry name" value="VON WILLEBRAND FACTOR A DOMAIN-CONTAINING PROTEIN 3B"/>
    <property type="match status" value="1"/>
</dbReference>
<gene>
    <name evidence="1" type="ORF">HFQ381_LOCUS34645</name>
</gene>
<name>A0A821E4N7_9BILA</name>
<comment type="caution">
    <text evidence="1">The sequence shown here is derived from an EMBL/GenBank/DDBJ whole genome shotgun (WGS) entry which is preliminary data.</text>
</comment>
<organism evidence="1 2">
    <name type="scientific">Rotaria socialis</name>
    <dbReference type="NCBI Taxonomy" id="392032"/>
    <lineage>
        <taxon>Eukaryota</taxon>
        <taxon>Metazoa</taxon>
        <taxon>Spiralia</taxon>
        <taxon>Gnathifera</taxon>
        <taxon>Rotifera</taxon>
        <taxon>Eurotatoria</taxon>
        <taxon>Bdelloidea</taxon>
        <taxon>Philodinida</taxon>
        <taxon>Philodinidae</taxon>
        <taxon>Rotaria</taxon>
    </lineage>
</organism>
<evidence type="ECO:0000313" key="2">
    <source>
        <dbReference type="Proteomes" id="UP000663851"/>
    </source>
</evidence>
<proteinExistence type="predicted"/>